<dbReference type="PANTHER" id="PTHR42852:SF6">
    <property type="entry name" value="THIOL:DISULFIDE INTERCHANGE PROTEIN DSBE"/>
    <property type="match status" value="1"/>
</dbReference>
<dbReference type="AlphaFoldDB" id="A0A3D9S0C0"/>
<dbReference type="GO" id="GO:0030313">
    <property type="term" value="C:cell envelope"/>
    <property type="evidence" value="ECO:0007669"/>
    <property type="project" value="UniProtKB-SubCell"/>
</dbReference>
<dbReference type="SUPFAM" id="SSF52833">
    <property type="entry name" value="Thioredoxin-like"/>
    <property type="match status" value="1"/>
</dbReference>
<dbReference type="CDD" id="cd02966">
    <property type="entry name" value="TlpA_like_family"/>
    <property type="match status" value="1"/>
</dbReference>
<protein>
    <submittedName>
        <fullName evidence="6">Thiol-disulfide isomerase/thioredoxin</fullName>
    </submittedName>
</protein>
<dbReference type="OrthoDB" id="743079at2"/>
<dbReference type="PROSITE" id="PS51352">
    <property type="entry name" value="THIOREDOXIN_2"/>
    <property type="match status" value="1"/>
</dbReference>
<name>A0A3D9S0C0_9FLAO</name>
<dbReference type="Pfam" id="PF08534">
    <property type="entry name" value="Redoxin"/>
    <property type="match status" value="1"/>
</dbReference>
<dbReference type="GO" id="GO:0017004">
    <property type="term" value="P:cytochrome complex assembly"/>
    <property type="evidence" value="ECO:0007669"/>
    <property type="project" value="UniProtKB-KW"/>
</dbReference>
<organism evidence="6 7">
    <name type="scientific">Lutibacter oceani</name>
    <dbReference type="NCBI Taxonomy" id="1853311"/>
    <lineage>
        <taxon>Bacteria</taxon>
        <taxon>Pseudomonadati</taxon>
        <taxon>Bacteroidota</taxon>
        <taxon>Flavobacteriia</taxon>
        <taxon>Flavobacteriales</taxon>
        <taxon>Flavobacteriaceae</taxon>
        <taxon>Lutibacter</taxon>
    </lineage>
</organism>
<evidence type="ECO:0000313" key="7">
    <source>
        <dbReference type="Proteomes" id="UP000256429"/>
    </source>
</evidence>
<proteinExistence type="predicted"/>
<evidence type="ECO:0000259" key="5">
    <source>
        <dbReference type="PROSITE" id="PS51352"/>
    </source>
</evidence>
<dbReference type="Gene3D" id="3.40.30.10">
    <property type="entry name" value="Glutaredoxin"/>
    <property type="match status" value="1"/>
</dbReference>
<comment type="subcellular location">
    <subcellularLocation>
        <location evidence="1">Cell envelope</location>
    </subcellularLocation>
</comment>
<dbReference type="RefSeq" id="WP_115877511.1">
    <property type="nucleotide sequence ID" value="NZ_QTTQ01000009.1"/>
</dbReference>
<dbReference type="GO" id="GO:0016853">
    <property type="term" value="F:isomerase activity"/>
    <property type="evidence" value="ECO:0007669"/>
    <property type="project" value="UniProtKB-KW"/>
</dbReference>
<dbReference type="PANTHER" id="PTHR42852">
    <property type="entry name" value="THIOL:DISULFIDE INTERCHANGE PROTEIN DSBE"/>
    <property type="match status" value="1"/>
</dbReference>
<keyword evidence="4" id="KW-0676">Redox-active center</keyword>
<comment type="caution">
    <text evidence="6">The sequence shown here is derived from an EMBL/GenBank/DDBJ whole genome shotgun (WGS) entry which is preliminary data.</text>
</comment>
<accession>A0A3D9S0C0</accession>
<dbReference type="EMBL" id="QTTQ01000009">
    <property type="protein sequence ID" value="REE82806.1"/>
    <property type="molecule type" value="Genomic_DNA"/>
</dbReference>
<feature type="domain" description="Thioredoxin" evidence="5">
    <location>
        <begin position="313"/>
        <end position="457"/>
    </location>
</feature>
<evidence type="ECO:0000256" key="1">
    <source>
        <dbReference type="ARBA" id="ARBA00004196"/>
    </source>
</evidence>
<dbReference type="InterPro" id="IPR013740">
    <property type="entry name" value="Redoxin"/>
</dbReference>
<dbReference type="PROSITE" id="PS51257">
    <property type="entry name" value="PROKAR_LIPOPROTEIN"/>
    <property type="match status" value="1"/>
</dbReference>
<gene>
    <name evidence="6" type="ORF">BX611_0076</name>
</gene>
<dbReference type="Proteomes" id="UP000256429">
    <property type="component" value="Unassembled WGS sequence"/>
</dbReference>
<keyword evidence="2" id="KW-0201">Cytochrome c-type biogenesis</keyword>
<reference evidence="6 7" key="1">
    <citation type="submission" date="2018-08" db="EMBL/GenBank/DDBJ databases">
        <title>Genomic Encyclopedia of Type Strains, Phase III (KMG-III): the genomes of soil and plant-associated and newly described type strains.</title>
        <authorList>
            <person name="Whitman W."/>
        </authorList>
    </citation>
    <scope>NUCLEOTIDE SEQUENCE [LARGE SCALE GENOMIC DNA]</scope>
    <source>
        <strain evidence="6 7">325-5</strain>
    </source>
</reference>
<evidence type="ECO:0000256" key="2">
    <source>
        <dbReference type="ARBA" id="ARBA00022748"/>
    </source>
</evidence>
<evidence type="ECO:0000256" key="4">
    <source>
        <dbReference type="ARBA" id="ARBA00023284"/>
    </source>
</evidence>
<keyword evidence="6" id="KW-0413">Isomerase</keyword>
<sequence length="457" mass="51514">MRKIGLFIAILTIISCKQETTIDYAILSGKIANISAGEFTFNSLDRSIKKTIEVAEDGSFVDTLTVKEGVYIIYDGKNRASVNLNKGDNIEINYDANDFENTLTFSGIGSEINNYLAAKSKKEAELMGEGIGIYLLEEDAYKTKISEIKSSSEALLNASSGVSEDFKAKEKRNINYAYLSMVDKYELYHGHYAKKKDFKVSEGFLNELETITYDNEEDFLASSVYENLVNSHYQKEAAKLAENESVSEDVAFLKTAAKITNETIKNKLVYVNSKYGITYTNELEDFYSAFMAASTNEENKKEITESYNKLKTVAKGMVSPKFEGYENFKGGTTSLDDLKGKFVYVDVWATWCGPCKAEIPFLKEVEAKYHGKNIEFVSISVDVEKDHDKWKAMVSEKELKGIQLFSDKNWESDFVKGYLIKGIPRFILIDPNGNIVSSNAPRPSEKKLIEMFDENNI</sequence>
<dbReference type="GO" id="GO:0016491">
    <property type="term" value="F:oxidoreductase activity"/>
    <property type="evidence" value="ECO:0007669"/>
    <property type="project" value="InterPro"/>
</dbReference>
<dbReference type="InterPro" id="IPR036249">
    <property type="entry name" value="Thioredoxin-like_sf"/>
</dbReference>
<dbReference type="InterPro" id="IPR050553">
    <property type="entry name" value="Thioredoxin_ResA/DsbE_sf"/>
</dbReference>
<evidence type="ECO:0000313" key="6">
    <source>
        <dbReference type="EMBL" id="REE82806.1"/>
    </source>
</evidence>
<evidence type="ECO:0000256" key="3">
    <source>
        <dbReference type="ARBA" id="ARBA00023157"/>
    </source>
</evidence>
<keyword evidence="3" id="KW-1015">Disulfide bond</keyword>
<dbReference type="InterPro" id="IPR013766">
    <property type="entry name" value="Thioredoxin_domain"/>
</dbReference>
<keyword evidence="7" id="KW-1185">Reference proteome</keyword>